<evidence type="ECO:0000256" key="1">
    <source>
        <dbReference type="SAM" id="MobiDB-lite"/>
    </source>
</evidence>
<feature type="region of interest" description="Disordered" evidence="1">
    <location>
        <begin position="107"/>
        <end position="135"/>
    </location>
</feature>
<evidence type="ECO:0000313" key="3">
    <source>
        <dbReference type="Proteomes" id="UP000592780"/>
    </source>
</evidence>
<protein>
    <submittedName>
        <fullName evidence="2">Uncharacterized protein</fullName>
    </submittedName>
</protein>
<dbReference type="Gene3D" id="3.40.109.10">
    <property type="entry name" value="NADH Oxidase"/>
    <property type="match status" value="1"/>
</dbReference>
<accession>A0A7W8Q3S0</accession>
<dbReference type="SUPFAM" id="SSF55469">
    <property type="entry name" value="FMN-dependent nitroreductase-like"/>
    <property type="match status" value="1"/>
</dbReference>
<comment type="caution">
    <text evidence="2">The sequence shown here is derived from an EMBL/GenBank/DDBJ whole genome shotgun (WGS) entry which is preliminary data.</text>
</comment>
<keyword evidence="3" id="KW-1185">Reference proteome</keyword>
<dbReference type="AlphaFoldDB" id="A0A7W8Q3S0"/>
<dbReference type="GO" id="GO:0016491">
    <property type="term" value="F:oxidoreductase activity"/>
    <property type="evidence" value="ECO:0007669"/>
    <property type="project" value="InterPro"/>
</dbReference>
<feature type="compositionally biased region" description="Polar residues" evidence="1">
    <location>
        <begin position="108"/>
        <end position="118"/>
    </location>
</feature>
<dbReference type="Proteomes" id="UP000592780">
    <property type="component" value="Unassembled WGS sequence"/>
</dbReference>
<sequence length="135" mass="14780">MYEPAVRSCSARLRKYARHCLGTNIVWIRACRYFALQASLSGWKAHGLAGIERERIRADVAIPDDYAVEAAIAIGRAGDKSSLPEGLQKRESPSPRNPLAAFAAEGQFTFSAPSSRRQGASRRDAPSHGSIRVIR</sequence>
<name>A0A7W8Q3S0_PARAM</name>
<dbReference type="EMBL" id="JACHDD010000002">
    <property type="protein sequence ID" value="MBB5423184.1"/>
    <property type="molecule type" value="Genomic_DNA"/>
</dbReference>
<gene>
    <name evidence="2" type="ORF">HDG40_001326</name>
</gene>
<reference evidence="2 3" key="1">
    <citation type="submission" date="2020-08" db="EMBL/GenBank/DDBJ databases">
        <title>Genomic Encyclopedia of Type Strains, Phase IV (KMG-V): Genome sequencing to study the core and pangenomes of soil and plant-associated prokaryotes.</title>
        <authorList>
            <person name="Whitman W."/>
        </authorList>
    </citation>
    <scope>NUCLEOTIDE SEQUENCE [LARGE SCALE GENOMIC DNA]</scope>
    <source>
        <strain evidence="2 3">JPY158</strain>
    </source>
</reference>
<proteinExistence type="predicted"/>
<organism evidence="2 3">
    <name type="scientific">Paraburkholderia atlantica</name>
    <dbReference type="NCBI Taxonomy" id="2654982"/>
    <lineage>
        <taxon>Bacteria</taxon>
        <taxon>Pseudomonadati</taxon>
        <taxon>Pseudomonadota</taxon>
        <taxon>Betaproteobacteria</taxon>
        <taxon>Burkholderiales</taxon>
        <taxon>Burkholderiaceae</taxon>
        <taxon>Paraburkholderia</taxon>
    </lineage>
</organism>
<evidence type="ECO:0000313" key="2">
    <source>
        <dbReference type="EMBL" id="MBB5423184.1"/>
    </source>
</evidence>
<dbReference type="InterPro" id="IPR000415">
    <property type="entry name" value="Nitroreductase-like"/>
</dbReference>